<evidence type="ECO:0000256" key="11">
    <source>
        <dbReference type="SAM" id="MobiDB-lite"/>
    </source>
</evidence>
<dbReference type="STRING" id="1230905.A0A1G4KAC6"/>
<evidence type="ECO:0000256" key="5">
    <source>
        <dbReference type="ARBA" id="ARBA00022496"/>
    </source>
</evidence>
<comment type="similarity">
    <text evidence="2">Belongs to the cation diffusion facilitator (CDF) transporter (TC 2.A.4) family. SLC30A subfamily.</text>
</comment>
<evidence type="ECO:0000313" key="13">
    <source>
        <dbReference type="EMBL" id="SCV01141.1"/>
    </source>
</evidence>
<comment type="function">
    <text evidence="10">Mitochondrial metal transporter involved in mitochondrial iron accumulation.</text>
</comment>
<evidence type="ECO:0000256" key="6">
    <source>
        <dbReference type="ARBA" id="ARBA00022692"/>
    </source>
</evidence>
<dbReference type="PANTHER" id="PTHR43840:SF15">
    <property type="entry name" value="MITOCHONDRIAL METAL TRANSPORTER 1-RELATED"/>
    <property type="match status" value="1"/>
</dbReference>
<dbReference type="EMBL" id="LT598469">
    <property type="protein sequence ID" value="SCV01141.1"/>
    <property type="molecule type" value="Genomic_DNA"/>
</dbReference>
<dbReference type="AlphaFoldDB" id="A0A1G4KAC6"/>
<keyword evidence="6" id="KW-0812">Transmembrane</keyword>
<organism evidence="13 14">
    <name type="scientific">Lachancea mirantina</name>
    <dbReference type="NCBI Taxonomy" id="1230905"/>
    <lineage>
        <taxon>Eukaryota</taxon>
        <taxon>Fungi</taxon>
        <taxon>Dikarya</taxon>
        <taxon>Ascomycota</taxon>
        <taxon>Saccharomycotina</taxon>
        <taxon>Saccharomycetes</taxon>
        <taxon>Saccharomycetales</taxon>
        <taxon>Saccharomycetaceae</taxon>
        <taxon>Lachancea</taxon>
    </lineage>
</organism>
<dbReference type="Pfam" id="PF01545">
    <property type="entry name" value="Cation_efflux"/>
    <property type="match status" value="1"/>
</dbReference>
<evidence type="ECO:0000256" key="4">
    <source>
        <dbReference type="ARBA" id="ARBA00022448"/>
    </source>
</evidence>
<feature type="domain" description="Cation efflux protein transmembrane" evidence="12">
    <location>
        <begin position="137"/>
        <end position="350"/>
    </location>
</feature>
<dbReference type="InterPro" id="IPR058533">
    <property type="entry name" value="Cation_efflux_TM"/>
</dbReference>
<keyword evidence="3" id="KW-0408">Iron</keyword>
<dbReference type="GO" id="GO:0005739">
    <property type="term" value="C:mitochondrion"/>
    <property type="evidence" value="ECO:0007669"/>
    <property type="project" value="UniProtKB-ARBA"/>
</dbReference>
<evidence type="ECO:0000313" key="14">
    <source>
        <dbReference type="Proteomes" id="UP000191024"/>
    </source>
</evidence>
<dbReference type="Gene3D" id="1.20.1510.10">
    <property type="entry name" value="Cation efflux protein transmembrane domain"/>
    <property type="match status" value="1"/>
</dbReference>
<dbReference type="Proteomes" id="UP000191024">
    <property type="component" value="Chromosome G"/>
</dbReference>
<evidence type="ECO:0000256" key="7">
    <source>
        <dbReference type="ARBA" id="ARBA00022989"/>
    </source>
</evidence>
<feature type="compositionally biased region" description="Basic and acidic residues" evidence="11">
    <location>
        <begin position="494"/>
        <end position="503"/>
    </location>
</feature>
<keyword evidence="5" id="KW-0410">Iron transport</keyword>
<keyword evidence="8" id="KW-0406">Ion transport</keyword>
<dbReference type="GO" id="GO:0006879">
    <property type="term" value="P:intracellular iron ion homeostasis"/>
    <property type="evidence" value="ECO:0007669"/>
    <property type="project" value="UniProtKB-KW"/>
</dbReference>
<sequence>MLRLGITPVACLRAAKRGPTRASPALKVRRILFHSGPRCASKEIKDDMVGKPQDGYEIEQNKLKSRYNEKDFSQREHIHMKESETEENDSFQLGSMLHREGFGHHHHQNTSGTAPKNPLLIMSAKEFRQNPGVRITWVGLLINVGLALGKFVGGIVFHSQALVADSVHAASDLISDFLTLFSVGLASRKPSSDFPYGYGKIETLGSLAVSSILATAGLSIGWTSLTAVAGPLLPHAILEFFVGHGHSHSHSIAQDVTNINAAWIAGGSILVKEWIFKATKKVAEQTNSNVLLANAWHHRVDSLTSLVALVTITSGYFLNIQTLDAFGGLIVSVLVLKAGIDGCSGAIKELIDKSIPHNDPRYKDIEDVTRELLSQMISNNNAKKPYSIADLVVLTSGPNIHAKLVLEAPIQRWENVLTLKEFEIVTDHLRGTLYQNVPNLRKVDVEFIEEKPQLTDEEAAEIEKQKNMGQPPLPNTETQATRPHQQCGHNHSHFGLDKHIHKH</sequence>
<feature type="compositionally biased region" description="Polar residues" evidence="11">
    <location>
        <begin position="475"/>
        <end position="489"/>
    </location>
</feature>
<accession>A0A1G4KAC6</accession>
<dbReference type="PANTHER" id="PTHR43840">
    <property type="entry name" value="MITOCHONDRIAL METAL TRANSPORTER 1-RELATED"/>
    <property type="match status" value="1"/>
</dbReference>
<evidence type="ECO:0000256" key="1">
    <source>
        <dbReference type="ARBA" id="ARBA00004141"/>
    </source>
</evidence>
<feature type="region of interest" description="Disordered" evidence="11">
    <location>
        <begin position="461"/>
        <end position="503"/>
    </location>
</feature>
<dbReference type="InterPro" id="IPR027469">
    <property type="entry name" value="Cation_efflux_TMD_sf"/>
</dbReference>
<evidence type="ECO:0000256" key="3">
    <source>
        <dbReference type="ARBA" id="ARBA00022434"/>
    </source>
</evidence>
<dbReference type="InterPro" id="IPR050291">
    <property type="entry name" value="CDF_Transporter"/>
</dbReference>
<dbReference type="GO" id="GO:0016020">
    <property type="term" value="C:membrane"/>
    <property type="evidence" value="ECO:0007669"/>
    <property type="project" value="UniProtKB-SubCell"/>
</dbReference>
<dbReference type="SUPFAM" id="SSF161111">
    <property type="entry name" value="Cation efflux protein transmembrane domain-like"/>
    <property type="match status" value="1"/>
</dbReference>
<dbReference type="InterPro" id="IPR002524">
    <property type="entry name" value="Cation_efflux"/>
</dbReference>
<dbReference type="GO" id="GO:0006826">
    <property type="term" value="P:iron ion transport"/>
    <property type="evidence" value="ECO:0007669"/>
    <property type="project" value="UniProtKB-KW"/>
</dbReference>
<gene>
    <name evidence="13" type="ORF">LAMI_0G09582G</name>
</gene>
<keyword evidence="3" id="KW-0409">Iron storage</keyword>
<protein>
    <submittedName>
        <fullName evidence="13">LAMI_0G09582g1_1</fullName>
    </submittedName>
</protein>
<keyword evidence="9" id="KW-0472">Membrane</keyword>
<evidence type="ECO:0000256" key="8">
    <source>
        <dbReference type="ARBA" id="ARBA00023065"/>
    </source>
</evidence>
<comment type="subcellular location">
    <subcellularLocation>
        <location evidence="1">Membrane</location>
        <topology evidence="1">Multi-pass membrane protein</topology>
    </subcellularLocation>
</comment>
<dbReference type="GO" id="GO:0008324">
    <property type="term" value="F:monoatomic cation transmembrane transporter activity"/>
    <property type="evidence" value="ECO:0007669"/>
    <property type="project" value="InterPro"/>
</dbReference>
<evidence type="ECO:0000256" key="10">
    <source>
        <dbReference type="ARBA" id="ARBA00055037"/>
    </source>
</evidence>
<keyword evidence="7" id="KW-1133">Transmembrane helix</keyword>
<name>A0A1G4KAC6_9SACH</name>
<evidence type="ECO:0000256" key="9">
    <source>
        <dbReference type="ARBA" id="ARBA00023136"/>
    </source>
</evidence>
<keyword evidence="14" id="KW-1185">Reference proteome</keyword>
<reference evidence="13 14" key="1">
    <citation type="submission" date="2016-03" db="EMBL/GenBank/DDBJ databases">
        <authorList>
            <person name="Devillers H."/>
        </authorList>
    </citation>
    <scope>NUCLEOTIDE SEQUENCE [LARGE SCALE GENOMIC DNA]</scope>
    <source>
        <strain evidence="13">CBS 11717</strain>
    </source>
</reference>
<dbReference type="OrthoDB" id="435980at2759"/>
<keyword evidence="4" id="KW-0813">Transport</keyword>
<dbReference type="NCBIfam" id="TIGR01297">
    <property type="entry name" value="CDF"/>
    <property type="match status" value="1"/>
</dbReference>
<dbReference type="FunFam" id="1.20.1510.10:FF:000013">
    <property type="entry name" value="Cation efflux family protein"/>
    <property type="match status" value="1"/>
</dbReference>
<evidence type="ECO:0000256" key="2">
    <source>
        <dbReference type="ARBA" id="ARBA00008873"/>
    </source>
</evidence>
<proteinExistence type="inferred from homology"/>
<evidence type="ECO:0000259" key="12">
    <source>
        <dbReference type="Pfam" id="PF01545"/>
    </source>
</evidence>